<feature type="chain" id="PRO_5002511785" evidence="1">
    <location>
        <begin position="22"/>
        <end position="361"/>
    </location>
</feature>
<accession>A0A0F6W6F8</accession>
<dbReference type="STRING" id="927083.DB32_005842"/>
<reference evidence="2 3" key="1">
    <citation type="submission" date="2015-03" db="EMBL/GenBank/DDBJ databases">
        <title>Genome assembly of Sandaracinus amylolyticus DSM 53668.</title>
        <authorList>
            <person name="Sharma G."/>
            <person name="Subramanian S."/>
        </authorList>
    </citation>
    <scope>NUCLEOTIDE SEQUENCE [LARGE SCALE GENOMIC DNA]</scope>
    <source>
        <strain evidence="2 3">DSM 53668</strain>
    </source>
</reference>
<organism evidence="2 3">
    <name type="scientific">Sandaracinus amylolyticus</name>
    <dbReference type="NCBI Taxonomy" id="927083"/>
    <lineage>
        <taxon>Bacteria</taxon>
        <taxon>Pseudomonadati</taxon>
        <taxon>Myxococcota</taxon>
        <taxon>Polyangia</taxon>
        <taxon>Polyangiales</taxon>
        <taxon>Sandaracinaceae</taxon>
        <taxon>Sandaracinus</taxon>
    </lineage>
</organism>
<evidence type="ECO:0000313" key="3">
    <source>
        <dbReference type="Proteomes" id="UP000034883"/>
    </source>
</evidence>
<protein>
    <submittedName>
        <fullName evidence="2">Uncharacterized protein</fullName>
    </submittedName>
</protein>
<dbReference type="AlphaFoldDB" id="A0A0F6W6F8"/>
<dbReference type="RefSeq" id="WP_157069499.1">
    <property type="nucleotide sequence ID" value="NZ_CP011125.1"/>
</dbReference>
<feature type="signal peptide" evidence="1">
    <location>
        <begin position="1"/>
        <end position="21"/>
    </location>
</feature>
<sequence length="361" mass="37798">MRRLAVLSWVVCLAACGGAAARTSDARAIDDAVRAYRAGELETALARSEDARATLPGDPLPREIAARAALAMRRPEVALAATEGAYEEPLVRLRAAAFLARDEYDAAARVLERLEDDPWASAITAIAERARGRSLHDREGATSSTIALREDSALPVIAIHVEGRATLALIATSVHLTVLAPSLRAEHGVADEIALGAMRVRGVPFVVRELDAESAALGVELGAVIGLDLLARLGARIEQGSRLTLGEDASREGIAHATFEGTIVVARMEIDGRTARMLVDSAGAYALAITPSGAERIGLDADTATVRLGDVAITDVPISRDVMDDALEEHVQSAIDGALGWALLASLVVELGPGHVAISAE</sequence>
<evidence type="ECO:0000256" key="1">
    <source>
        <dbReference type="SAM" id="SignalP"/>
    </source>
</evidence>
<dbReference type="KEGG" id="samy:DB32_005842"/>
<evidence type="ECO:0000313" key="2">
    <source>
        <dbReference type="EMBL" id="AKF08693.1"/>
    </source>
</evidence>
<dbReference type="Proteomes" id="UP000034883">
    <property type="component" value="Chromosome"/>
</dbReference>
<proteinExistence type="predicted"/>
<name>A0A0F6W6F8_9BACT</name>
<keyword evidence="1" id="KW-0732">Signal</keyword>
<dbReference type="EMBL" id="CP011125">
    <property type="protein sequence ID" value="AKF08693.1"/>
    <property type="molecule type" value="Genomic_DNA"/>
</dbReference>
<gene>
    <name evidence="2" type="ORF">DB32_005842</name>
</gene>
<keyword evidence="3" id="KW-1185">Reference proteome</keyword>